<feature type="non-terminal residue" evidence="2">
    <location>
        <position position="314"/>
    </location>
</feature>
<dbReference type="EMBL" id="MU006600">
    <property type="protein sequence ID" value="KAF2743104.1"/>
    <property type="molecule type" value="Genomic_DNA"/>
</dbReference>
<proteinExistence type="predicted"/>
<reference evidence="2" key="1">
    <citation type="journal article" date="2020" name="Stud. Mycol.">
        <title>101 Dothideomycetes genomes: a test case for predicting lifestyles and emergence of pathogens.</title>
        <authorList>
            <person name="Haridas S."/>
            <person name="Albert R."/>
            <person name="Binder M."/>
            <person name="Bloem J."/>
            <person name="Labutti K."/>
            <person name="Salamov A."/>
            <person name="Andreopoulos B."/>
            <person name="Baker S."/>
            <person name="Barry K."/>
            <person name="Bills G."/>
            <person name="Bluhm B."/>
            <person name="Cannon C."/>
            <person name="Castanera R."/>
            <person name="Culley D."/>
            <person name="Daum C."/>
            <person name="Ezra D."/>
            <person name="Gonzalez J."/>
            <person name="Henrissat B."/>
            <person name="Kuo A."/>
            <person name="Liang C."/>
            <person name="Lipzen A."/>
            <person name="Lutzoni F."/>
            <person name="Magnuson J."/>
            <person name="Mondo S."/>
            <person name="Nolan M."/>
            <person name="Ohm R."/>
            <person name="Pangilinan J."/>
            <person name="Park H.-J."/>
            <person name="Ramirez L."/>
            <person name="Alfaro M."/>
            <person name="Sun H."/>
            <person name="Tritt A."/>
            <person name="Yoshinaga Y."/>
            <person name="Zwiers L.-H."/>
            <person name="Turgeon B."/>
            <person name="Goodwin S."/>
            <person name="Spatafora J."/>
            <person name="Crous P."/>
            <person name="Grigoriev I."/>
        </authorList>
    </citation>
    <scope>NUCLEOTIDE SEQUENCE</scope>
    <source>
        <strain evidence="2">CBS 119925</strain>
    </source>
</reference>
<keyword evidence="1" id="KW-0175">Coiled coil</keyword>
<name>A0A6A6V047_9PLEO</name>
<sequence>WTRLVGMANIGAFVGISGSNAYFQYTGERQKAVLILQHWRRRRNIDFHHIYWNRFLLTNLSIPMQGYVMLSGIFRANSLPEDLVDYPEKYGIGNVFAPVSSPESVDPTPAQTTEAEAAAPPAYYVPVEDYIKTVKELDVNDMNHHRTDLIASRHRLLQEAEYLGYWLNQERFRSFNDPPNDEDALQDLQTKAHLLRILFIRVNREIAETDRRLYVARMYLQHKAAVEASSRDPSLWHSLDGNSKFPPDACELKFALEESNRLREQFEDEIKAFEEQFRNTHLKESDRKLAERNLEDGMAFLRATDQIFIDLEKA</sequence>
<evidence type="ECO:0000313" key="3">
    <source>
        <dbReference type="Proteomes" id="UP000799440"/>
    </source>
</evidence>
<feature type="coiled-coil region" evidence="1">
    <location>
        <begin position="256"/>
        <end position="283"/>
    </location>
</feature>
<evidence type="ECO:0000256" key="1">
    <source>
        <dbReference type="SAM" id="Coils"/>
    </source>
</evidence>
<gene>
    <name evidence="2" type="ORF">M011DRAFT_376027</name>
</gene>
<dbReference type="AlphaFoldDB" id="A0A6A6V047"/>
<organism evidence="2 3">
    <name type="scientific">Sporormia fimetaria CBS 119925</name>
    <dbReference type="NCBI Taxonomy" id="1340428"/>
    <lineage>
        <taxon>Eukaryota</taxon>
        <taxon>Fungi</taxon>
        <taxon>Dikarya</taxon>
        <taxon>Ascomycota</taxon>
        <taxon>Pezizomycotina</taxon>
        <taxon>Dothideomycetes</taxon>
        <taxon>Pleosporomycetidae</taxon>
        <taxon>Pleosporales</taxon>
        <taxon>Sporormiaceae</taxon>
        <taxon>Sporormia</taxon>
    </lineage>
</organism>
<keyword evidence="3" id="KW-1185">Reference proteome</keyword>
<dbReference type="Proteomes" id="UP000799440">
    <property type="component" value="Unassembled WGS sequence"/>
</dbReference>
<dbReference type="OrthoDB" id="3776879at2759"/>
<protein>
    <submittedName>
        <fullName evidence="2">Uncharacterized protein</fullName>
    </submittedName>
</protein>
<evidence type="ECO:0000313" key="2">
    <source>
        <dbReference type="EMBL" id="KAF2743104.1"/>
    </source>
</evidence>
<feature type="non-terminal residue" evidence="2">
    <location>
        <position position="1"/>
    </location>
</feature>
<accession>A0A6A6V047</accession>